<dbReference type="KEGG" id="bthg:MS2017_1606"/>
<feature type="transmembrane region" description="Helical" evidence="8">
    <location>
        <begin position="80"/>
        <end position="100"/>
    </location>
</feature>
<evidence type="ECO:0000256" key="5">
    <source>
        <dbReference type="ARBA" id="ARBA00022692"/>
    </source>
</evidence>
<evidence type="ECO:0000256" key="4">
    <source>
        <dbReference type="ARBA" id="ARBA00022475"/>
    </source>
</evidence>
<evidence type="ECO:0000256" key="8">
    <source>
        <dbReference type="RuleBase" id="RU363041"/>
    </source>
</evidence>
<evidence type="ECO:0000256" key="2">
    <source>
        <dbReference type="ARBA" id="ARBA00009142"/>
    </source>
</evidence>
<dbReference type="Proteomes" id="UP000278334">
    <property type="component" value="Chromosome"/>
</dbReference>
<dbReference type="GO" id="GO:0005886">
    <property type="term" value="C:plasma membrane"/>
    <property type="evidence" value="ECO:0007669"/>
    <property type="project" value="UniProtKB-SubCell"/>
</dbReference>
<reference evidence="9 10" key="1">
    <citation type="submission" date="2017-11" db="EMBL/GenBank/DDBJ databases">
        <title>Genome sequence of the bacterial symbiont EPR9N from a vent mussel Bathymodiolus thermophilus.</title>
        <authorList>
            <person name="Won Y.-J."/>
        </authorList>
    </citation>
    <scope>NUCLEOTIDE SEQUENCE [LARGE SCALE GENOMIC DNA]</scope>
    <source>
        <strain evidence="9 10">EPR9N</strain>
    </source>
</reference>
<dbReference type="RefSeq" id="WP_122951861.1">
    <property type="nucleotide sequence ID" value="NZ_CP024634.1"/>
</dbReference>
<evidence type="ECO:0000256" key="6">
    <source>
        <dbReference type="ARBA" id="ARBA00022989"/>
    </source>
</evidence>
<dbReference type="PANTHER" id="PTHR30269:SF0">
    <property type="entry name" value="MEMBRANE TRANSPORTER PROTEIN YFCA-RELATED"/>
    <property type="match status" value="1"/>
</dbReference>
<evidence type="ECO:0000256" key="1">
    <source>
        <dbReference type="ARBA" id="ARBA00004651"/>
    </source>
</evidence>
<name>A0A3G3INL7_9GAMM</name>
<dbReference type="InterPro" id="IPR052017">
    <property type="entry name" value="TSUP"/>
</dbReference>
<keyword evidence="3" id="KW-0813">Transport</keyword>
<feature type="transmembrane region" description="Helical" evidence="8">
    <location>
        <begin position="144"/>
        <end position="174"/>
    </location>
</feature>
<proteinExistence type="inferred from homology"/>
<organism evidence="9 10">
    <name type="scientific">Bathymodiolus thermophilus thioautotrophic gill symbiont</name>
    <dbReference type="NCBI Taxonomy" id="2360"/>
    <lineage>
        <taxon>Bacteria</taxon>
        <taxon>Pseudomonadati</taxon>
        <taxon>Pseudomonadota</taxon>
        <taxon>Gammaproteobacteria</taxon>
        <taxon>sulfur-oxidizing symbionts</taxon>
    </lineage>
</organism>
<protein>
    <recommendedName>
        <fullName evidence="8">Probable membrane transporter protein</fullName>
    </recommendedName>
</protein>
<feature type="transmembrane region" description="Helical" evidence="8">
    <location>
        <begin position="194"/>
        <end position="224"/>
    </location>
</feature>
<dbReference type="AlphaFoldDB" id="A0A3G3INL7"/>
<evidence type="ECO:0000256" key="3">
    <source>
        <dbReference type="ARBA" id="ARBA00022448"/>
    </source>
</evidence>
<sequence length="258" mass="27798">MIEILNEMGYFAIATLFFVAIIAGIVDTIAGGGGLITLPMLLLFNIPPATALGTNRLQATIGELSAIMFFIRKKVLNFKFLLNGVVFTAIGAATGTMLAYSINEKTLAFALPVLLLLIAIYSLLSHKILIDVESRKLLSTKSFLILSGLTIGFYNGFFGPGAGSIWILAFVVLLGSTVSQATINAKPLNFIGNLISLLIFLFLGKVSILIGVIMGLGQILGAFIGSHLVIKKGAKIIKPIFIIVVIFIAIKEIYHYFW</sequence>
<feature type="transmembrane region" description="Helical" evidence="8">
    <location>
        <begin position="12"/>
        <end position="38"/>
    </location>
</feature>
<dbReference type="Pfam" id="PF01925">
    <property type="entry name" value="TauE"/>
    <property type="match status" value="1"/>
</dbReference>
<evidence type="ECO:0000256" key="7">
    <source>
        <dbReference type="ARBA" id="ARBA00023136"/>
    </source>
</evidence>
<evidence type="ECO:0000313" key="9">
    <source>
        <dbReference type="EMBL" id="AYQ57289.1"/>
    </source>
</evidence>
<dbReference type="EMBL" id="CP024634">
    <property type="protein sequence ID" value="AYQ57289.1"/>
    <property type="molecule type" value="Genomic_DNA"/>
</dbReference>
<feature type="transmembrane region" description="Helical" evidence="8">
    <location>
        <begin position="236"/>
        <end position="257"/>
    </location>
</feature>
<accession>A0A3G3INL7</accession>
<feature type="transmembrane region" description="Helical" evidence="8">
    <location>
        <begin position="106"/>
        <end position="124"/>
    </location>
</feature>
<dbReference type="PANTHER" id="PTHR30269">
    <property type="entry name" value="TRANSMEMBRANE PROTEIN YFCA"/>
    <property type="match status" value="1"/>
</dbReference>
<keyword evidence="6 8" id="KW-1133">Transmembrane helix</keyword>
<comment type="similarity">
    <text evidence="2 8">Belongs to the 4-toluene sulfonate uptake permease (TSUP) (TC 2.A.102) family.</text>
</comment>
<keyword evidence="7 8" id="KW-0472">Membrane</keyword>
<evidence type="ECO:0000313" key="10">
    <source>
        <dbReference type="Proteomes" id="UP000278334"/>
    </source>
</evidence>
<comment type="subcellular location">
    <subcellularLocation>
        <location evidence="1 8">Cell membrane</location>
        <topology evidence="1 8">Multi-pass membrane protein</topology>
    </subcellularLocation>
</comment>
<keyword evidence="4 8" id="KW-1003">Cell membrane</keyword>
<dbReference type="InterPro" id="IPR002781">
    <property type="entry name" value="TM_pro_TauE-like"/>
</dbReference>
<keyword evidence="5 8" id="KW-0812">Transmembrane</keyword>
<gene>
    <name evidence="9" type="ORF">MS2017_1606</name>
</gene>